<dbReference type="SMART" id="SM00408">
    <property type="entry name" value="IGc2"/>
    <property type="match status" value="1"/>
</dbReference>
<evidence type="ECO:0000259" key="12">
    <source>
        <dbReference type="PROSITE" id="PS51760"/>
    </source>
</evidence>
<evidence type="ECO:0000313" key="13">
    <source>
        <dbReference type="EMBL" id="ACB77881.1"/>
    </source>
</evidence>
<keyword evidence="6 13" id="KW-0378">Hydrolase</keyword>
<comment type="similarity">
    <text evidence="2">Belongs to the glycosyl hydrolase 10 (cellulase F) family.</text>
</comment>
<dbReference type="InterPro" id="IPR013783">
    <property type="entry name" value="Ig-like_fold"/>
</dbReference>
<keyword evidence="4" id="KW-0858">Xylan degradation</keyword>
<dbReference type="Pfam" id="PF13927">
    <property type="entry name" value="Ig_3"/>
    <property type="match status" value="1"/>
</dbReference>
<keyword evidence="7" id="KW-0119">Carbohydrate metabolism</keyword>
<dbReference type="PROSITE" id="PS51760">
    <property type="entry name" value="GH10_2"/>
    <property type="match status" value="1"/>
</dbReference>
<organism evidence="13 14">
    <name type="scientific">Opitutus terrae (strain DSM 11246 / JCM 15787 / PB90-1)</name>
    <dbReference type="NCBI Taxonomy" id="452637"/>
    <lineage>
        <taxon>Bacteria</taxon>
        <taxon>Pseudomonadati</taxon>
        <taxon>Verrucomicrobiota</taxon>
        <taxon>Opitutia</taxon>
        <taxon>Opitutales</taxon>
        <taxon>Opitutaceae</taxon>
        <taxon>Opitutus</taxon>
    </lineage>
</organism>
<name>B2A0C7_OPITP</name>
<evidence type="ECO:0000313" key="14">
    <source>
        <dbReference type="Proteomes" id="UP000007013"/>
    </source>
</evidence>
<evidence type="ECO:0000256" key="10">
    <source>
        <dbReference type="SAM" id="SignalP"/>
    </source>
</evidence>
<dbReference type="CAZy" id="GH10">
    <property type="family name" value="Glycoside Hydrolase Family 10"/>
</dbReference>
<feature type="signal peptide" evidence="10">
    <location>
        <begin position="1"/>
        <end position="22"/>
    </location>
</feature>
<dbReference type="InterPro" id="IPR003599">
    <property type="entry name" value="Ig_sub"/>
</dbReference>
<dbReference type="KEGG" id="ote:Oter_4610"/>
<dbReference type="PANTHER" id="PTHR31490">
    <property type="entry name" value="GLYCOSYL HYDROLASE"/>
    <property type="match status" value="1"/>
</dbReference>
<comment type="catalytic activity">
    <reaction evidence="1">
        <text>Endohydrolysis of (1-&gt;4)-beta-D-xylosidic linkages in xylans.</text>
        <dbReference type="EC" id="3.2.1.8"/>
    </reaction>
</comment>
<dbReference type="HOGENOM" id="CLU_383482_0_0_0"/>
<gene>
    <name evidence="13" type="ordered locus">Oter_4610</name>
</gene>
<dbReference type="InterPro" id="IPR017853">
    <property type="entry name" value="GH"/>
</dbReference>
<dbReference type="GO" id="GO:0031176">
    <property type="term" value="F:endo-1,4-beta-xylanase activity"/>
    <property type="evidence" value="ECO:0007669"/>
    <property type="project" value="UniProtKB-EC"/>
</dbReference>
<dbReference type="SUPFAM" id="SSF51445">
    <property type="entry name" value="(Trans)glycosidases"/>
    <property type="match status" value="1"/>
</dbReference>
<dbReference type="Gene3D" id="3.20.20.80">
    <property type="entry name" value="Glycosidases"/>
    <property type="match status" value="1"/>
</dbReference>
<evidence type="ECO:0000259" key="11">
    <source>
        <dbReference type="PROSITE" id="PS50835"/>
    </source>
</evidence>
<evidence type="ECO:0000256" key="9">
    <source>
        <dbReference type="ARBA" id="ARBA00023326"/>
    </source>
</evidence>
<keyword evidence="9" id="KW-0624">Polysaccharide degradation</keyword>
<proteinExistence type="inferred from homology"/>
<evidence type="ECO:0000256" key="6">
    <source>
        <dbReference type="ARBA" id="ARBA00022801"/>
    </source>
</evidence>
<dbReference type="GO" id="GO:0045493">
    <property type="term" value="P:xylan catabolic process"/>
    <property type="evidence" value="ECO:0007669"/>
    <property type="project" value="UniProtKB-KW"/>
</dbReference>
<accession>B2A0C7</accession>
<evidence type="ECO:0000256" key="2">
    <source>
        <dbReference type="ARBA" id="ARBA00007495"/>
    </source>
</evidence>
<dbReference type="Gene3D" id="2.60.40.10">
    <property type="entry name" value="Immunoglobulins"/>
    <property type="match status" value="1"/>
</dbReference>
<dbReference type="eggNOG" id="COG3693">
    <property type="taxonomic scope" value="Bacteria"/>
</dbReference>
<dbReference type="SMART" id="SM00409">
    <property type="entry name" value="IG"/>
    <property type="match status" value="1"/>
</dbReference>
<evidence type="ECO:0000256" key="8">
    <source>
        <dbReference type="ARBA" id="ARBA00023295"/>
    </source>
</evidence>
<protein>
    <recommendedName>
        <fullName evidence="3">endo-1,4-beta-xylanase</fullName>
        <ecNumber evidence="3">3.2.1.8</ecNumber>
    </recommendedName>
</protein>
<evidence type="ECO:0000256" key="5">
    <source>
        <dbReference type="ARBA" id="ARBA00022729"/>
    </source>
</evidence>
<sequence length="721" mass="76592">MQTFRQILFSLLLGAAPTLVPAATTLPTAPLANGHVKFLGSVYSGPQAPNLTSYFNQVTPENAGKWGSVEGTRDVMNWTELDAAYALAKANHIPFRFHVLVWGNQQPIWIANLPPAEQLEEIEEWFQAVAARYPAIDYLEVVNEPINDPPDGIDNTPSNVPADGNYMNALGGSGTTGWDWVLTAFRMAKRIFPPTTQLMLNEYSITNDTTRMNRYIQIVNLLKAENLIDAVGVQAHYFSTRSYSGNLPGTSAQTKANLDLLAATGVPIMVTEMDVDGGASTSALDDATQLSEYQRIFPIFWQHPSVIGITLWGYRTGMWRATAYIVNSDGSERPAMEWLREYLTTGAPAVATQPASQTVALGGSVSLTMAATGTPAPTLSWQRNGSTVAGATAATLTLPNVQPADTGIYTGIALGGTAGTAAAISTPVIVGISTEQQVVGAGEQVGDHVPHPNGNFYDQVLLTGVAEAIKADPDNGEITRTSFIDADGDIVQVEFGGPGTLSLVLANAGDRAAPEKYNQSNVLYMKGHAGIVITGANENTNVTVFTVGRATAYDRTGQYNILKSPNTTDNNPANNGSPLFVGHENTVYDGIADLAFIAISSTNGRFGGIRAANANFYAAQGFTGIYAPGVEFTGPVFFGDIMAYDKAKPVLLLGSASDVRVTGGNMEQINAQPVQVSGVTQLQFKPGSDSHGNTLPAQTNRGTYRQDGVDVTTQIVVNPSN</sequence>
<dbReference type="STRING" id="452637.Oter_4610"/>
<dbReference type="InterPro" id="IPR007110">
    <property type="entry name" value="Ig-like_dom"/>
</dbReference>
<dbReference type="Pfam" id="PF00331">
    <property type="entry name" value="Glyco_hydro_10"/>
    <property type="match status" value="1"/>
</dbReference>
<dbReference type="InterPro" id="IPR036179">
    <property type="entry name" value="Ig-like_dom_sf"/>
</dbReference>
<dbReference type="EC" id="3.2.1.8" evidence="3"/>
<feature type="chain" id="PRO_5002772293" description="endo-1,4-beta-xylanase" evidence="10">
    <location>
        <begin position="23"/>
        <end position="721"/>
    </location>
</feature>
<reference evidence="13 14" key="1">
    <citation type="journal article" date="2011" name="J. Bacteriol.">
        <title>Genome sequence of the verrucomicrobium Opitutus terrae PB90-1, an abundant inhabitant of rice paddy soil ecosystems.</title>
        <authorList>
            <person name="van Passel M.W."/>
            <person name="Kant R."/>
            <person name="Palva A."/>
            <person name="Copeland A."/>
            <person name="Lucas S."/>
            <person name="Lapidus A."/>
            <person name="Glavina del Rio T."/>
            <person name="Pitluck S."/>
            <person name="Goltsman E."/>
            <person name="Clum A."/>
            <person name="Sun H."/>
            <person name="Schmutz J."/>
            <person name="Larimer F.W."/>
            <person name="Land M.L."/>
            <person name="Hauser L."/>
            <person name="Kyrpides N."/>
            <person name="Mikhailova N."/>
            <person name="Richardson P.P."/>
            <person name="Janssen P.H."/>
            <person name="de Vos W.M."/>
            <person name="Smidt H."/>
        </authorList>
    </citation>
    <scope>NUCLEOTIDE SEQUENCE [LARGE SCALE GENOMIC DNA]</scope>
    <source>
        <strain evidence="14">DSM 11246 / JCM 15787 / PB90-1</strain>
    </source>
</reference>
<feature type="domain" description="Ig-like" evidence="11">
    <location>
        <begin position="348"/>
        <end position="410"/>
    </location>
</feature>
<dbReference type="InterPro" id="IPR044846">
    <property type="entry name" value="GH10"/>
</dbReference>
<keyword evidence="5 10" id="KW-0732">Signal</keyword>
<dbReference type="OrthoDB" id="9809277at2"/>
<dbReference type="AlphaFoldDB" id="B2A0C7"/>
<evidence type="ECO:0000256" key="1">
    <source>
        <dbReference type="ARBA" id="ARBA00000681"/>
    </source>
</evidence>
<keyword evidence="8" id="KW-0326">Glycosidase</keyword>
<feature type="domain" description="GH10" evidence="12">
    <location>
        <begin position="33"/>
        <end position="342"/>
    </location>
</feature>
<dbReference type="SUPFAM" id="SSF48726">
    <property type="entry name" value="Immunoglobulin"/>
    <property type="match status" value="1"/>
</dbReference>
<keyword evidence="14" id="KW-1185">Reference proteome</keyword>
<dbReference type="PANTHER" id="PTHR31490:SF88">
    <property type="entry name" value="BETA-XYLANASE"/>
    <property type="match status" value="1"/>
</dbReference>
<dbReference type="PROSITE" id="PS50835">
    <property type="entry name" value="IG_LIKE"/>
    <property type="match status" value="1"/>
</dbReference>
<dbReference type="InterPro" id="IPR003598">
    <property type="entry name" value="Ig_sub2"/>
</dbReference>
<evidence type="ECO:0000256" key="3">
    <source>
        <dbReference type="ARBA" id="ARBA00012590"/>
    </source>
</evidence>
<dbReference type="InterPro" id="IPR001000">
    <property type="entry name" value="GH10_dom"/>
</dbReference>
<dbReference type="Proteomes" id="UP000007013">
    <property type="component" value="Chromosome"/>
</dbReference>
<evidence type="ECO:0000256" key="4">
    <source>
        <dbReference type="ARBA" id="ARBA00022651"/>
    </source>
</evidence>
<dbReference type="SMART" id="SM00633">
    <property type="entry name" value="Glyco_10"/>
    <property type="match status" value="1"/>
</dbReference>
<evidence type="ECO:0000256" key="7">
    <source>
        <dbReference type="ARBA" id="ARBA00023277"/>
    </source>
</evidence>
<dbReference type="EMBL" id="CP001032">
    <property type="protein sequence ID" value="ACB77881.1"/>
    <property type="molecule type" value="Genomic_DNA"/>
</dbReference>